<dbReference type="GO" id="GO:0061630">
    <property type="term" value="F:ubiquitin protein ligase activity"/>
    <property type="evidence" value="ECO:0007669"/>
    <property type="project" value="UniProtKB-EC"/>
</dbReference>
<dbReference type="GO" id="GO:0005737">
    <property type="term" value="C:cytoplasm"/>
    <property type="evidence" value="ECO:0007669"/>
    <property type="project" value="TreeGrafter"/>
</dbReference>
<keyword evidence="5" id="KW-0808">Transferase</keyword>
<comment type="similarity">
    <text evidence="3">Belongs to the SINA (Seven in absentia) family.</text>
</comment>
<dbReference type="GO" id="GO:0043161">
    <property type="term" value="P:proteasome-mediated ubiquitin-dependent protein catabolic process"/>
    <property type="evidence" value="ECO:0007669"/>
    <property type="project" value="TreeGrafter"/>
</dbReference>
<sequence length="472" mass="51026">MPGPILSMVAESSDELAVFESCEDVQEAWASRNGNYDDGDRFEECYNQRFEVDIEFGSPDLRGSSLGDEQRFPGSARRGVRVARNPSYQAAMRGPSTLAPPQVTPPPSPGQQTPSSSCEGSPVRGGSPVTVRERSPSPSLSSNNNNDAASDVSGTSKGGALERAPPAQHAANMPRSASFSGSEAPIPDALGSGSLSQGNSRAGSVSPLPSPVPRRNGEDQPSTPIRGSVITRSFRKLFSTPTRTPPPPTVTTTAPPEDYWLDVADADSPSPSESRSSSRLRRISSSLSRRLSTRSKMSNSSAGSNGQFAANGTVQFEDCRQLVEYEDLLKLFICSGCQITMVPPLHQCRKGHLVCNTCRASLKQVCPVCRQRFAEGTNLMMEQVCQLIKFPCRFSGQGCPEFHSPKSRPDHEHFCSFRPVHCHHGPQGCTKILRLRDMHQHLDECEYKANGDGLPGLFRAPVGYVKVFGTQG</sequence>
<keyword evidence="8" id="KW-0833">Ubl conjugation pathway</keyword>
<dbReference type="InterPro" id="IPR013083">
    <property type="entry name" value="Znf_RING/FYVE/PHD"/>
</dbReference>
<evidence type="ECO:0000256" key="1">
    <source>
        <dbReference type="ARBA" id="ARBA00000900"/>
    </source>
</evidence>
<evidence type="ECO:0000256" key="6">
    <source>
        <dbReference type="ARBA" id="ARBA00022723"/>
    </source>
</evidence>
<keyword evidence="6" id="KW-0479">Metal-binding</keyword>
<proteinExistence type="inferred from homology"/>
<evidence type="ECO:0000256" key="2">
    <source>
        <dbReference type="ARBA" id="ARBA00004906"/>
    </source>
</evidence>
<reference evidence="13 14" key="2">
    <citation type="submission" date="2019-01" db="EMBL/GenBank/DDBJ databases">
        <title>The decoding of complex shrimp genome reveals the adaptation for benthos swimmer, frequently molting mechanism and breeding impact on genome.</title>
        <authorList>
            <person name="Sun Y."/>
            <person name="Gao Y."/>
            <person name="Yu Y."/>
        </authorList>
    </citation>
    <scope>NUCLEOTIDE SEQUENCE [LARGE SCALE GENOMIC DNA]</scope>
    <source>
        <tissue evidence="13">Muscle</tissue>
    </source>
</reference>
<evidence type="ECO:0000256" key="4">
    <source>
        <dbReference type="ARBA" id="ARBA00012483"/>
    </source>
</evidence>
<dbReference type="Proteomes" id="UP000283509">
    <property type="component" value="Unassembled WGS sequence"/>
</dbReference>
<dbReference type="Pfam" id="PF21361">
    <property type="entry name" value="Sina_ZnF"/>
    <property type="match status" value="1"/>
</dbReference>
<organism evidence="13 14">
    <name type="scientific">Penaeus vannamei</name>
    <name type="common">Whiteleg shrimp</name>
    <name type="synonym">Litopenaeus vannamei</name>
    <dbReference type="NCBI Taxonomy" id="6689"/>
    <lineage>
        <taxon>Eukaryota</taxon>
        <taxon>Metazoa</taxon>
        <taxon>Ecdysozoa</taxon>
        <taxon>Arthropoda</taxon>
        <taxon>Crustacea</taxon>
        <taxon>Multicrustacea</taxon>
        <taxon>Malacostraca</taxon>
        <taxon>Eumalacostraca</taxon>
        <taxon>Eucarida</taxon>
        <taxon>Decapoda</taxon>
        <taxon>Dendrobranchiata</taxon>
        <taxon>Penaeoidea</taxon>
        <taxon>Penaeidae</taxon>
        <taxon>Penaeus</taxon>
    </lineage>
</organism>
<evidence type="ECO:0000256" key="5">
    <source>
        <dbReference type="ARBA" id="ARBA00022679"/>
    </source>
</evidence>
<feature type="compositionally biased region" description="Low complexity" evidence="11">
    <location>
        <begin position="268"/>
        <end position="290"/>
    </location>
</feature>
<keyword evidence="7 10" id="KW-0863">Zinc-finger</keyword>
<evidence type="ECO:0000313" key="14">
    <source>
        <dbReference type="Proteomes" id="UP000283509"/>
    </source>
</evidence>
<evidence type="ECO:0000256" key="8">
    <source>
        <dbReference type="ARBA" id="ARBA00022786"/>
    </source>
</evidence>
<feature type="compositionally biased region" description="Polar residues" evidence="11">
    <location>
        <begin position="296"/>
        <end position="307"/>
    </location>
</feature>
<dbReference type="InterPro" id="IPR049548">
    <property type="entry name" value="Sina-like_RING"/>
</dbReference>
<dbReference type="GO" id="GO:0016567">
    <property type="term" value="P:protein ubiquitination"/>
    <property type="evidence" value="ECO:0007669"/>
    <property type="project" value="UniProtKB-UniPathway"/>
</dbReference>
<feature type="compositionally biased region" description="Polar residues" evidence="11">
    <location>
        <begin position="193"/>
        <end position="203"/>
    </location>
</feature>
<feature type="region of interest" description="Disordered" evidence="11">
    <location>
        <begin position="57"/>
        <end position="307"/>
    </location>
</feature>
<feature type="domain" description="SIAH-type" evidence="12">
    <location>
        <begin position="387"/>
        <end position="447"/>
    </location>
</feature>
<dbReference type="OrthoDB" id="941555at2759"/>
<dbReference type="PROSITE" id="PS51081">
    <property type="entry name" value="ZF_SIAH"/>
    <property type="match status" value="1"/>
</dbReference>
<dbReference type="STRING" id="6689.A0A3R7QTC9"/>
<dbReference type="GO" id="GO:0008270">
    <property type="term" value="F:zinc ion binding"/>
    <property type="evidence" value="ECO:0007669"/>
    <property type="project" value="UniProtKB-KW"/>
</dbReference>
<gene>
    <name evidence="13" type="ORF">C7M84_003915</name>
</gene>
<dbReference type="PANTHER" id="PTHR45877">
    <property type="entry name" value="E3 UBIQUITIN-PROTEIN LIGASE SIAH2"/>
    <property type="match status" value="1"/>
</dbReference>
<dbReference type="PANTHER" id="PTHR45877:SF3">
    <property type="entry name" value="E3 UBIQUITIN-PROTEIN LIGASE"/>
    <property type="match status" value="1"/>
</dbReference>
<accession>A0A3R7QTC9</accession>
<comment type="catalytic activity">
    <reaction evidence="1">
        <text>S-ubiquitinyl-[E2 ubiquitin-conjugating enzyme]-L-cysteine + [acceptor protein]-L-lysine = [E2 ubiquitin-conjugating enzyme]-L-cysteine + N(6)-ubiquitinyl-[acceptor protein]-L-lysine.</text>
        <dbReference type="EC" id="2.3.2.27"/>
    </reaction>
</comment>
<comment type="pathway">
    <text evidence="2">Protein modification; protein ubiquitination.</text>
</comment>
<comment type="caution">
    <text evidence="13">The sequence shown here is derived from an EMBL/GenBank/DDBJ whole genome shotgun (WGS) entry which is preliminary data.</text>
</comment>
<keyword evidence="9" id="KW-0862">Zinc</keyword>
<evidence type="ECO:0000256" key="3">
    <source>
        <dbReference type="ARBA" id="ARBA00009119"/>
    </source>
</evidence>
<evidence type="ECO:0000256" key="11">
    <source>
        <dbReference type="SAM" id="MobiDB-lite"/>
    </source>
</evidence>
<feature type="compositionally biased region" description="Low complexity" evidence="11">
    <location>
        <begin position="136"/>
        <end position="153"/>
    </location>
</feature>
<evidence type="ECO:0000256" key="10">
    <source>
        <dbReference type="PROSITE-ProRule" id="PRU00455"/>
    </source>
</evidence>
<name>A0A3R7QTC9_PENVA</name>
<dbReference type="Pfam" id="PF21362">
    <property type="entry name" value="Sina_RING"/>
    <property type="match status" value="1"/>
</dbReference>
<dbReference type="AlphaFoldDB" id="A0A3R7QTC9"/>
<dbReference type="UniPathway" id="UPA00143"/>
<dbReference type="EC" id="2.3.2.27" evidence="4"/>
<evidence type="ECO:0000259" key="12">
    <source>
        <dbReference type="PROSITE" id="PS51081"/>
    </source>
</evidence>
<reference evidence="13 14" key="1">
    <citation type="submission" date="2018-04" db="EMBL/GenBank/DDBJ databases">
        <authorList>
            <person name="Zhang X."/>
            <person name="Yuan J."/>
            <person name="Li F."/>
            <person name="Xiang J."/>
        </authorList>
    </citation>
    <scope>NUCLEOTIDE SEQUENCE [LARGE SCALE GENOMIC DNA]</scope>
    <source>
        <tissue evidence="13">Muscle</tissue>
    </source>
</reference>
<dbReference type="InterPro" id="IPR004162">
    <property type="entry name" value="SINA-like_animal"/>
</dbReference>
<keyword evidence="14" id="KW-1185">Reference proteome</keyword>
<dbReference type="InterPro" id="IPR013010">
    <property type="entry name" value="Znf_SIAH"/>
</dbReference>
<evidence type="ECO:0000256" key="9">
    <source>
        <dbReference type="ARBA" id="ARBA00022833"/>
    </source>
</evidence>
<evidence type="ECO:0000313" key="13">
    <source>
        <dbReference type="EMBL" id="ROT77439.1"/>
    </source>
</evidence>
<protein>
    <recommendedName>
        <fullName evidence="4">RING-type E3 ubiquitin transferase</fullName>
        <ecNumber evidence="4">2.3.2.27</ecNumber>
    </recommendedName>
</protein>
<dbReference type="GO" id="GO:0031624">
    <property type="term" value="F:ubiquitin conjugating enzyme binding"/>
    <property type="evidence" value="ECO:0007669"/>
    <property type="project" value="TreeGrafter"/>
</dbReference>
<dbReference type="EMBL" id="QCYY01001524">
    <property type="protein sequence ID" value="ROT77439.1"/>
    <property type="molecule type" value="Genomic_DNA"/>
</dbReference>
<evidence type="ECO:0000256" key="7">
    <source>
        <dbReference type="ARBA" id="ARBA00022771"/>
    </source>
</evidence>
<dbReference type="SUPFAM" id="SSF49599">
    <property type="entry name" value="TRAF domain-like"/>
    <property type="match status" value="1"/>
</dbReference>
<dbReference type="Gene3D" id="3.30.40.10">
    <property type="entry name" value="Zinc/RING finger domain, C3HC4 (zinc finger)"/>
    <property type="match status" value="1"/>
</dbReference>